<dbReference type="Proteomes" id="UP000693981">
    <property type="component" value="Unassembled WGS sequence"/>
</dbReference>
<dbReference type="EMBL" id="JAGDFL010000035">
    <property type="protein sequence ID" value="KAG7400222.1"/>
    <property type="molecule type" value="Genomic_DNA"/>
</dbReference>
<name>A0A8T1X1V9_9STRA</name>
<keyword evidence="2" id="KW-1185">Reference proteome</keyword>
<dbReference type="PANTHER" id="PTHR13510:SF44">
    <property type="entry name" value="RABENOSYN-5"/>
    <property type="match status" value="1"/>
</dbReference>
<evidence type="ECO:0000313" key="2">
    <source>
        <dbReference type="Proteomes" id="UP000693981"/>
    </source>
</evidence>
<evidence type="ECO:0008006" key="3">
    <source>
        <dbReference type="Google" id="ProtNLM"/>
    </source>
</evidence>
<dbReference type="OrthoDB" id="102143at2759"/>
<dbReference type="AlphaFoldDB" id="A0A8T1X1V9"/>
<dbReference type="PANTHER" id="PTHR13510">
    <property type="entry name" value="FYVE-FINGER-CONTAINING RAB5 EFFECTOR PROTEIN RABENOSYN-5-RELATED"/>
    <property type="match status" value="1"/>
</dbReference>
<dbReference type="InterPro" id="IPR052727">
    <property type="entry name" value="Rab4/Rab5_effector"/>
</dbReference>
<organism evidence="1 2">
    <name type="scientific">Phytophthora boehmeriae</name>
    <dbReference type="NCBI Taxonomy" id="109152"/>
    <lineage>
        <taxon>Eukaryota</taxon>
        <taxon>Sar</taxon>
        <taxon>Stramenopiles</taxon>
        <taxon>Oomycota</taxon>
        <taxon>Peronosporomycetes</taxon>
        <taxon>Peronosporales</taxon>
        <taxon>Peronosporaceae</taxon>
        <taxon>Phytophthora</taxon>
    </lineage>
</organism>
<accession>A0A8T1X1V9</accession>
<proteinExistence type="predicted"/>
<sequence>MVKARFTMNPFEGLELTVTDSNNLLNIVNTIVDAGMQRYENFWSVEQAKVSLDKWKLVKTKEDLHVFMERQQRQTESVSSLSAQSSSFIAEMPSLLCVGTSPGNLDDVMLGAVNPSLEDMRLKASYVDDLSGAAVLSNIVMPTEEDPFRSVVAKWMEIDVPFQSTGLVQNRDYVYVEATGIIETFDDERVGFLLLHSVNFPQAHPLPNRVRANLSTCAFFRQVRPNVVSIYITGVMDPVGSERVRRLVVANMANAFCSTLKYAHCGQMKKLTWSLDKAYAKSKAVGTPNPEKNCVTCGKAVSRRMGDFRKNNSSCKLCFGIVCNTCKLQKKLSFVAPDLRLVQRKVVFCAVCMHEALKTSTFEATKAQLISASCDSRFSRDTRTMPKLSMYSESSTAPSEEPPRVSYGFVIF</sequence>
<reference evidence="1" key="1">
    <citation type="submission" date="2021-02" db="EMBL/GenBank/DDBJ databases">
        <authorList>
            <person name="Palmer J.M."/>
        </authorList>
    </citation>
    <scope>NUCLEOTIDE SEQUENCE</scope>
    <source>
        <strain evidence="1">SCRP23</strain>
    </source>
</reference>
<comment type="caution">
    <text evidence="1">The sequence shown here is derived from an EMBL/GenBank/DDBJ whole genome shotgun (WGS) entry which is preliminary data.</text>
</comment>
<gene>
    <name evidence="1" type="ORF">PHYBOEH_006560</name>
</gene>
<evidence type="ECO:0000313" key="1">
    <source>
        <dbReference type="EMBL" id="KAG7400222.1"/>
    </source>
</evidence>
<protein>
    <recommendedName>
        <fullName evidence="3">FYVE-type domain-containing protein</fullName>
    </recommendedName>
</protein>